<dbReference type="InterPro" id="IPR004841">
    <property type="entry name" value="AA-permease/SLC12A_dom"/>
</dbReference>
<feature type="transmembrane region" description="Helical" evidence="7">
    <location>
        <begin position="148"/>
        <end position="168"/>
    </location>
</feature>
<keyword evidence="5 7" id="KW-1133">Transmembrane helix</keyword>
<evidence type="ECO:0000256" key="3">
    <source>
        <dbReference type="ARBA" id="ARBA00022692"/>
    </source>
</evidence>
<feature type="transmembrane region" description="Helical" evidence="7">
    <location>
        <begin position="388"/>
        <end position="411"/>
    </location>
</feature>
<feature type="domain" description="Amino acid permease/ SLC12A" evidence="8">
    <location>
        <begin position="37"/>
        <end position="491"/>
    </location>
</feature>
<evidence type="ECO:0000259" key="8">
    <source>
        <dbReference type="Pfam" id="PF00324"/>
    </source>
</evidence>
<reference evidence="9 10" key="1">
    <citation type="submission" date="2023-04" db="EMBL/GenBank/DDBJ databases">
        <title>Genome of Basidiobolus ranarum AG-B5.</title>
        <authorList>
            <person name="Stajich J.E."/>
            <person name="Carter-House D."/>
            <person name="Gryganskyi A."/>
        </authorList>
    </citation>
    <scope>NUCLEOTIDE SEQUENCE [LARGE SCALE GENOMIC DNA]</scope>
    <source>
        <strain evidence="9 10">AG-B5</strain>
    </source>
</reference>
<evidence type="ECO:0000256" key="5">
    <source>
        <dbReference type="ARBA" id="ARBA00022989"/>
    </source>
</evidence>
<keyword evidence="4" id="KW-0029">Amino-acid transport</keyword>
<dbReference type="PIRSF" id="PIRSF006060">
    <property type="entry name" value="AA_transporter"/>
    <property type="match status" value="1"/>
</dbReference>
<name>A0ABR2WAU9_9FUNG</name>
<dbReference type="InterPro" id="IPR050524">
    <property type="entry name" value="APC_YAT"/>
</dbReference>
<evidence type="ECO:0000256" key="6">
    <source>
        <dbReference type="ARBA" id="ARBA00023136"/>
    </source>
</evidence>
<feature type="transmembrane region" description="Helical" evidence="7">
    <location>
        <begin position="174"/>
        <end position="195"/>
    </location>
</feature>
<feature type="transmembrane region" description="Helical" evidence="7">
    <location>
        <begin position="361"/>
        <end position="382"/>
    </location>
</feature>
<keyword evidence="3 7" id="KW-0812">Transmembrane</keyword>
<dbReference type="PANTHER" id="PTHR43341">
    <property type="entry name" value="AMINO ACID PERMEASE"/>
    <property type="match status" value="1"/>
</dbReference>
<evidence type="ECO:0000256" key="1">
    <source>
        <dbReference type="ARBA" id="ARBA00004141"/>
    </source>
</evidence>
<sequence length="503" mass="55424">MNDVSSDTKQELDHVDEKVDHVELEQGNLKRHLKSRHLSMIAIGGTIGTGLFLGSGGSIAKAGPGGALIAYAMVGTMVFFLMTSLGEMAAYMPISGSFNTYAARFVDPALGFALGWNYWFNWAITVAVELTAASVIMKFWLPHFPSWVWSLLLLIIMVGFNGLSVKGYGESEYWFALIKVLTVIIFIIVGIVFLCTRKGEDAQLYGPSNFTYNEAPFVDGFLGILQVFLIAGFSFQGTEIVGVTAGESSNPEKDIPKAVKQVFWRILLFYICAITVIGFILRYDDPRLLSGDVEDIATSPFTLVFELVGFGPATHMMNAIVLITLLSAGNSGIYAATRTLWVLANEDKGPKFLKKVSSNGIPLWALAFTAVVSCLSFTTSIFSDTVVYQWLLNASGITGFIAWFGIALSHFRFRRAFLVQGNQLSQLPYTAMFYPFGPIFALILITIVIIGQGYSGFSSDPIDWMNLLASYFGLIIFAVLYISYKLIKKSKLIPLKECDLSRR</sequence>
<feature type="transmembrane region" description="Helical" evidence="7">
    <location>
        <begin position="122"/>
        <end position="141"/>
    </location>
</feature>
<proteinExistence type="predicted"/>
<evidence type="ECO:0000256" key="7">
    <source>
        <dbReference type="SAM" id="Phobius"/>
    </source>
</evidence>
<gene>
    <name evidence="9" type="ORF">K7432_000682</name>
</gene>
<keyword evidence="10" id="KW-1185">Reference proteome</keyword>
<feature type="transmembrane region" description="Helical" evidence="7">
    <location>
        <begin position="432"/>
        <end position="452"/>
    </location>
</feature>
<dbReference type="Proteomes" id="UP001479436">
    <property type="component" value="Unassembled WGS sequence"/>
</dbReference>
<dbReference type="PANTHER" id="PTHR43341:SF1">
    <property type="entry name" value="GENERAL AMINO-ACID PERMEASE GAP1"/>
    <property type="match status" value="1"/>
</dbReference>
<dbReference type="Pfam" id="PF00324">
    <property type="entry name" value="AA_permease"/>
    <property type="match status" value="1"/>
</dbReference>
<evidence type="ECO:0000313" key="9">
    <source>
        <dbReference type="EMBL" id="KAK9728930.1"/>
    </source>
</evidence>
<accession>A0ABR2WAU9</accession>
<dbReference type="InterPro" id="IPR004840">
    <property type="entry name" value="Amino_acid_permease_CS"/>
</dbReference>
<feature type="transmembrane region" description="Helical" evidence="7">
    <location>
        <begin position="464"/>
        <end position="484"/>
    </location>
</feature>
<evidence type="ECO:0000256" key="2">
    <source>
        <dbReference type="ARBA" id="ARBA00022448"/>
    </source>
</evidence>
<feature type="transmembrane region" description="Helical" evidence="7">
    <location>
        <begin position="66"/>
        <end position="86"/>
    </location>
</feature>
<dbReference type="Gene3D" id="1.20.1740.10">
    <property type="entry name" value="Amino acid/polyamine transporter I"/>
    <property type="match status" value="1"/>
</dbReference>
<dbReference type="PROSITE" id="PS00218">
    <property type="entry name" value="AMINO_ACID_PERMEASE_1"/>
    <property type="match status" value="1"/>
</dbReference>
<protein>
    <recommendedName>
        <fullName evidence="8">Amino acid permease/ SLC12A domain-containing protein</fullName>
    </recommendedName>
</protein>
<keyword evidence="6 7" id="KW-0472">Membrane</keyword>
<dbReference type="EMBL" id="JASJQH010006888">
    <property type="protein sequence ID" value="KAK9728930.1"/>
    <property type="molecule type" value="Genomic_DNA"/>
</dbReference>
<organism evidence="9 10">
    <name type="scientific">Basidiobolus ranarum</name>
    <dbReference type="NCBI Taxonomy" id="34480"/>
    <lineage>
        <taxon>Eukaryota</taxon>
        <taxon>Fungi</taxon>
        <taxon>Fungi incertae sedis</taxon>
        <taxon>Zoopagomycota</taxon>
        <taxon>Entomophthoromycotina</taxon>
        <taxon>Basidiobolomycetes</taxon>
        <taxon>Basidiobolales</taxon>
        <taxon>Basidiobolaceae</taxon>
        <taxon>Basidiobolus</taxon>
    </lineage>
</organism>
<comment type="caution">
    <text evidence="9">The sequence shown here is derived from an EMBL/GenBank/DDBJ whole genome shotgun (WGS) entry which is preliminary data.</text>
</comment>
<evidence type="ECO:0000256" key="4">
    <source>
        <dbReference type="ARBA" id="ARBA00022970"/>
    </source>
</evidence>
<feature type="transmembrane region" description="Helical" evidence="7">
    <location>
        <begin position="262"/>
        <end position="281"/>
    </location>
</feature>
<evidence type="ECO:0000313" key="10">
    <source>
        <dbReference type="Proteomes" id="UP001479436"/>
    </source>
</evidence>
<keyword evidence="2" id="KW-0813">Transport</keyword>
<feature type="transmembrane region" description="Helical" evidence="7">
    <location>
        <begin position="38"/>
        <end position="60"/>
    </location>
</feature>
<comment type="subcellular location">
    <subcellularLocation>
        <location evidence="1">Membrane</location>
        <topology evidence="1">Multi-pass membrane protein</topology>
    </subcellularLocation>
</comment>